<dbReference type="EMBL" id="CAMXCM010000001">
    <property type="protein sequence ID" value="CAI3934705.1"/>
    <property type="molecule type" value="Genomic_DNA"/>
</dbReference>
<feature type="domain" description="Glycine zipper" evidence="3">
    <location>
        <begin position="50"/>
        <end position="95"/>
    </location>
</feature>
<evidence type="ECO:0000256" key="2">
    <source>
        <dbReference type="SAM" id="SignalP"/>
    </source>
</evidence>
<proteinExistence type="predicted"/>
<keyword evidence="7" id="KW-1185">Reference proteome</keyword>
<feature type="signal peptide" evidence="2">
    <location>
        <begin position="1"/>
        <end position="26"/>
    </location>
</feature>
<dbReference type="Proteomes" id="UP001154259">
    <property type="component" value="Unassembled WGS sequence"/>
</dbReference>
<evidence type="ECO:0000313" key="6">
    <source>
        <dbReference type="Proteomes" id="UP001154255"/>
    </source>
</evidence>
<dbReference type="AlphaFoldDB" id="A0A9W4XHG9"/>
<dbReference type="Proteomes" id="UP001154255">
    <property type="component" value="Unassembled WGS sequence"/>
</dbReference>
<evidence type="ECO:0000256" key="1">
    <source>
        <dbReference type="SAM" id="Coils"/>
    </source>
</evidence>
<evidence type="ECO:0000313" key="5">
    <source>
        <dbReference type="EMBL" id="CAI3934705.1"/>
    </source>
</evidence>
<accession>A0A9W4XHG9</accession>
<keyword evidence="1" id="KW-0175">Coiled coil</keyword>
<feature type="coiled-coil region" evidence="1">
    <location>
        <begin position="122"/>
        <end position="170"/>
    </location>
</feature>
<dbReference type="EMBL" id="CAMXCS010000001">
    <property type="protein sequence ID" value="CAI3926134.1"/>
    <property type="molecule type" value="Genomic_DNA"/>
</dbReference>
<evidence type="ECO:0000313" key="4">
    <source>
        <dbReference type="EMBL" id="CAI3926134.1"/>
    </source>
</evidence>
<comment type="caution">
    <text evidence="5">The sequence shown here is derived from an EMBL/GenBank/DDBJ whole genome shotgun (WGS) entry which is preliminary data.</text>
</comment>
<feature type="chain" id="PRO_5040970161" description="Glycine zipper domain-containing protein" evidence="2">
    <location>
        <begin position="27"/>
        <end position="230"/>
    </location>
</feature>
<keyword evidence="2" id="KW-0732">Signal</keyword>
<gene>
    <name evidence="4" type="ORF">R53529_LOCUS240</name>
    <name evidence="5" type="ORF">R53530_LOCUS861</name>
</gene>
<evidence type="ECO:0000259" key="3">
    <source>
        <dbReference type="Pfam" id="PF13488"/>
    </source>
</evidence>
<name>A0A9W4XHG9_9PROT</name>
<evidence type="ECO:0000313" key="7">
    <source>
        <dbReference type="Proteomes" id="UP001154259"/>
    </source>
</evidence>
<protein>
    <recommendedName>
        <fullName evidence="3">Glycine zipper domain-containing protein</fullName>
    </recommendedName>
</protein>
<organism evidence="5 6">
    <name type="scientific">Commensalibacter communis</name>
    <dbReference type="NCBI Taxonomy" id="2972786"/>
    <lineage>
        <taxon>Bacteria</taxon>
        <taxon>Pseudomonadati</taxon>
        <taxon>Pseudomonadota</taxon>
        <taxon>Alphaproteobacteria</taxon>
        <taxon>Acetobacterales</taxon>
        <taxon>Acetobacteraceae</taxon>
    </lineage>
</organism>
<dbReference type="Pfam" id="PF13488">
    <property type="entry name" value="Gly-zipper_Omp"/>
    <property type="match status" value="1"/>
</dbReference>
<sequence length="230" mass="24471">MLNLNFSKILAVSTACIMLSACSATNNPNLTPEQNKQNQRNAQYNNTLGTGAVAGTALGALVGGLVGGKKGLLIGSLSGAAVGTGAGYMVADRTQSQQMTEDDLNKQIAAAHQITLTAQADAQQAAQQVDAAQKQLATLNQQIASKKITNAQYQRKLASIQQTSNNLNNKINYYSEQSRQMHQYATLSKDPRFTQEAQQTDDAISRLKYAENVLATGMGAQPSGYSQTRG</sequence>
<dbReference type="RefSeq" id="WP_271788696.1">
    <property type="nucleotide sequence ID" value="NZ_CAMXCJ010000002.1"/>
</dbReference>
<reference evidence="5" key="1">
    <citation type="submission" date="2022-10" db="EMBL/GenBank/DDBJ databases">
        <authorList>
            <person name="Botero Cardona J."/>
        </authorList>
    </citation>
    <scope>NUCLEOTIDE SEQUENCE</scope>
    <source>
        <strain evidence="5">LMG 31819</strain>
        <strain evidence="4">R-53529</strain>
    </source>
</reference>
<dbReference type="InterPro" id="IPR039567">
    <property type="entry name" value="Gly-zipper"/>
</dbReference>